<dbReference type="GO" id="GO:0032259">
    <property type="term" value="P:methylation"/>
    <property type="evidence" value="ECO:0007669"/>
    <property type="project" value="UniProtKB-KW"/>
</dbReference>
<evidence type="ECO:0000313" key="7">
    <source>
        <dbReference type="Proteomes" id="UP000801492"/>
    </source>
</evidence>
<dbReference type="InterPro" id="IPR029063">
    <property type="entry name" value="SAM-dependent_MTases_sf"/>
</dbReference>
<proteinExistence type="predicted"/>
<dbReference type="GO" id="GO:0061542">
    <property type="term" value="F:3-demethylubiquinol 3-O-methyltransferase activity"/>
    <property type="evidence" value="ECO:0007669"/>
    <property type="project" value="InterPro"/>
</dbReference>
<dbReference type="NCBIfam" id="TIGR01983">
    <property type="entry name" value="UbiG"/>
    <property type="match status" value="1"/>
</dbReference>
<dbReference type="InterPro" id="IPR010233">
    <property type="entry name" value="UbiG_MeTrfase"/>
</dbReference>
<evidence type="ECO:0000256" key="1">
    <source>
        <dbReference type="ARBA" id="ARBA00022603"/>
    </source>
</evidence>
<sequence length="220" mass="25563">MSFSRLDKFPTVNADEMIIFKNISTQWWDTKLPIHSMNNLKVPWIVDGIVEAGLISKDNVDPCADMIHLAKQHMALNPSLTNITYINETIEEHSEKHFEEYDAVVVSEVLDHVDEPDLFLDLCCRCLKPGGPIFATTFNKTWTAWFIAIILLEYIVGKIPKGTHSYYKFITPEDVQKYLEKYNCRTKSVRGMLFNFLTNTWHWSSIQLFSYALYAIKDKK</sequence>
<evidence type="ECO:0000256" key="3">
    <source>
        <dbReference type="ARBA" id="ARBA00022688"/>
    </source>
</evidence>
<evidence type="ECO:0000313" key="6">
    <source>
        <dbReference type="EMBL" id="KAF2881914.1"/>
    </source>
</evidence>
<dbReference type="InterPro" id="IPR013216">
    <property type="entry name" value="Methyltransf_11"/>
</dbReference>
<gene>
    <name evidence="6" type="ORF">ILUMI_24258</name>
</gene>
<feature type="domain" description="Methyltransferase type 11" evidence="5">
    <location>
        <begin position="59"/>
        <end position="134"/>
    </location>
</feature>
<keyword evidence="1" id="KW-0489">Methyltransferase</keyword>
<dbReference type="GO" id="GO:0005739">
    <property type="term" value="C:mitochondrion"/>
    <property type="evidence" value="ECO:0007669"/>
    <property type="project" value="TreeGrafter"/>
</dbReference>
<dbReference type="EMBL" id="VTPC01090684">
    <property type="protein sequence ID" value="KAF2881914.1"/>
    <property type="molecule type" value="Genomic_DNA"/>
</dbReference>
<dbReference type="PANTHER" id="PTHR43464">
    <property type="entry name" value="METHYLTRANSFERASE"/>
    <property type="match status" value="1"/>
</dbReference>
<keyword evidence="3" id="KW-0831">Ubiquinone biosynthesis</keyword>
<dbReference type="OrthoDB" id="6815431at2759"/>
<dbReference type="SUPFAM" id="SSF53335">
    <property type="entry name" value="S-adenosyl-L-methionine-dependent methyltransferases"/>
    <property type="match status" value="1"/>
</dbReference>
<evidence type="ECO:0000256" key="4">
    <source>
        <dbReference type="ARBA" id="ARBA00022691"/>
    </source>
</evidence>
<protein>
    <recommendedName>
        <fullName evidence="5">Methyltransferase type 11 domain-containing protein</fullName>
    </recommendedName>
</protein>
<evidence type="ECO:0000259" key="5">
    <source>
        <dbReference type="Pfam" id="PF08241"/>
    </source>
</evidence>
<keyword evidence="4" id="KW-0949">S-adenosyl-L-methionine</keyword>
<dbReference type="Proteomes" id="UP000801492">
    <property type="component" value="Unassembled WGS sequence"/>
</dbReference>
<dbReference type="CDD" id="cd02440">
    <property type="entry name" value="AdoMet_MTases"/>
    <property type="match status" value="1"/>
</dbReference>
<dbReference type="Gene3D" id="3.40.50.150">
    <property type="entry name" value="Vaccinia Virus protein VP39"/>
    <property type="match status" value="1"/>
</dbReference>
<organism evidence="6 7">
    <name type="scientific">Ignelater luminosus</name>
    <name type="common">Cucubano</name>
    <name type="synonym">Pyrophorus luminosus</name>
    <dbReference type="NCBI Taxonomy" id="2038154"/>
    <lineage>
        <taxon>Eukaryota</taxon>
        <taxon>Metazoa</taxon>
        <taxon>Ecdysozoa</taxon>
        <taxon>Arthropoda</taxon>
        <taxon>Hexapoda</taxon>
        <taxon>Insecta</taxon>
        <taxon>Pterygota</taxon>
        <taxon>Neoptera</taxon>
        <taxon>Endopterygota</taxon>
        <taxon>Coleoptera</taxon>
        <taxon>Polyphaga</taxon>
        <taxon>Elateriformia</taxon>
        <taxon>Elateroidea</taxon>
        <taxon>Elateridae</taxon>
        <taxon>Agrypninae</taxon>
        <taxon>Pyrophorini</taxon>
        <taxon>Ignelater</taxon>
    </lineage>
</organism>
<reference evidence="6" key="1">
    <citation type="submission" date="2019-08" db="EMBL/GenBank/DDBJ databases">
        <title>The genome of the North American firefly Photinus pyralis.</title>
        <authorList>
            <consortium name="Photinus pyralis genome working group"/>
            <person name="Fallon T.R."/>
            <person name="Sander Lower S.E."/>
            <person name="Weng J.-K."/>
        </authorList>
    </citation>
    <scope>NUCLEOTIDE SEQUENCE</scope>
    <source>
        <strain evidence="6">TRF0915ILg1</strain>
        <tissue evidence="6">Whole body</tissue>
    </source>
</reference>
<comment type="caution">
    <text evidence="6">The sequence shown here is derived from an EMBL/GenBank/DDBJ whole genome shotgun (WGS) entry which is preliminary data.</text>
</comment>
<dbReference type="Pfam" id="PF08241">
    <property type="entry name" value="Methyltransf_11"/>
    <property type="match status" value="1"/>
</dbReference>
<evidence type="ECO:0000256" key="2">
    <source>
        <dbReference type="ARBA" id="ARBA00022679"/>
    </source>
</evidence>
<dbReference type="AlphaFoldDB" id="A0A8K0C9G3"/>
<name>A0A8K0C9G3_IGNLU</name>
<dbReference type="PANTHER" id="PTHR43464:SF19">
    <property type="entry name" value="UBIQUINONE BIOSYNTHESIS O-METHYLTRANSFERASE, MITOCHONDRIAL"/>
    <property type="match status" value="1"/>
</dbReference>
<accession>A0A8K0C9G3</accession>
<keyword evidence="2" id="KW-0808">Transferase</keyword>
<keyword evidence="7" id="KW-1185">Reference proteome</keyword>
<dbReference type="GO" id="GO:0010420">
    <property type="term" value="F:polyprenyldihydroxybenzoate methyltransferase activity"/>
    <property type="evidence" value="ECO:0007669"/>
    <property type="project" value="InterPro"/>
</dbReference>